<evidence type="ECO:0000313" key="14">
    <source>
        <dbReference type="Proteomes" id="UP000431913"/>
    </source>
</evidence>
<dbReference type="EMBL" id="VUNJ01000002">
    <property type="protein sequence ID" value="MST90789.1"/>
    <property type="molecule type" value="Genomic_DNA"/>
</dbReference>
<evidence type="ECO:0000256" key="6">
    <source>
        <dbReference type="ARBA" id="ARBA00022840"/>
    </source>
</evidence>
<dbReference type="Proteomes" id="UP000431913">
    <property type="component" value="Unassembled WGS sequence"/>
</dbReference>
<comment type="caution">
    <text evidence="10">The sequence shown here is derived from an EMBL/GenBank/DDBJ whole genome shotgun (WGS) entry which is preliminary data.</text>
</comment>
<dbReference type="Pfam" id="PF00005">
    <property type="entry name" value="ABC_tran"/>
    <property type="match status" value="1"/>
</dbReference>
<dbReference type="Proteomes" id="UP000449193">
    <property type="component" value="Unassembled WGS sequence"/>
</dbReference>
<keyword evidence="6 11" id="KW-0067">ATP-binding</keyword>
<feature type="domain" description="ABC transporter" evidence="9">
    <location>
        <begin position="6"/>
        <end position="245"/>
    </location>
</feature>
<dbReference type="CDD" id="cd03225">
    <property type="entry name" value="ABC_cobalt_CbiO_domain1"/>
    <property type="match status" value="1"/>
</dbReference>
<evidence type="ECO:0000256" key="8">
    <source>
        <dbReference type="ARBA" id="ARBA00023136"/>
    </source>
</evidence>
<reference evidence="12 15" key="2">
    <citation type="journal article" date="2019" name="Nat. Med.">
        <title>A library of human gut bacterial isolates paired with longitudinal multiomics data enables mechanistic microbiome research.</title>
        <authorList>
            <person name="Poyet M."/>
            <person name="Groussin M."/>
            <person name="Gibbons S.M."/>
            <person name="Avila-Pacheco J."/>
            <person name="Jiang X."/>
            <person name="Kearney S.M."/>
            <person name="Perrotta A.R."/>
            <person name="Berdy B."/>
            <person name="Zhao S."/>
            <person name="Lieberman T.D."/>
            <person name="Swanson P.K."/>
            <person name="Smith M."/>
            <person name="Roesemann S."/>
            <person name="Alexander J.E."/>
            <person name="Rich S.A."/>
            <person name="Livny J."/>
            <person name="Vlamakis H."/>
            <person name="Clish C."/>
            <person name="Bullock K."/>
            <person name="Deik A."/>
            <person name="Scott J."/>
            <person name="Pierce K.A."/>
            <person name="Xavier R.J."/>
            <person name="Alm E.J."/>
        </authorList>
    </citation>
    <scope>NUCLEOTIDE SEQUENCE [LARGE SCALE GENOMIC DNA]</scope>
    <source>
        <strain evidence="12 15">BIOML-A7</strain>
    </source>
</reference>
<dbReference type="EMBL" id="LMUA01000001">
    <property type="protein sequence ID" value="KUE77888.1"/>
    <property type="molecule type" value="Genomic_DNA"/>
</dbReference>
<evidence type="ECO:0000313" key="11">
    <source>
        <dbReference type="EMBL" id="MST90789.1"/>
    </source>
</evidence>
<dbReference type="GO" id="GO:0043190">
    <property type="term" value="C:ATP-binding cassette (ABC) transporter complex"/>
    <property type="evidence" value="ECO:0007669"/>
    <property type="project" value="TreeGrafter"/>
</dbReference>
<reference evidence="11 14" key="3">
    <citation type="submission" date="2019-08" db="EMBL/GenBank/DDBJ databases">
        <title>In-depth cultivation of the pig gut microbiome towards novel bacterial diversity and tailored functional studies.</title>
        <authorList>
            <person name="Wylensek D."/>
            <person name="Hitch T.C.A."/>
            <person name="Clavel T."/>
        </authorList>
    </citation>
    <scope>NUCLEOTIDE SEQUENCE [LARGE SCALE GENOMIC DNA]</scope>
    <source>
        <strain evidence="11 14">WCA3-601-WT-6J</strain>
    </source>
</reference>
<evidence type="ECO:0000313" key="13">
    <source>
        <dbReference type="Proteomes" id="UP000053433"/>
    </source>
</evidence>
<evidence type="ECO:0000256" key="3">
    <source>
        <dbReference type="ARBA" id="ARBA00022448"/>
    </source>
</evidence>
<evidence type="ECO:0000313" key="10">
    <source>
        <dbReference type="EMBL" id="KUE77888.1"/>
    </source>
</evidence>
<keyword evidence="7" id="KW-1278">Translocase</keyword>
<evidence type="ECO:0000256" key="1">
    <source>
        <dbReference type="ARBA" id="ARBA00004202"/>
    </source>
</evidence>
<evidence type="ECO:0000259" key="9">
    <source>
        <dbReference type="PROSITE" id="PS50893"/>
    </source>
</evidence>
<dbReference type="InterPro" id="IPR017871">
    <property type="entry name" value="ABC_transporter-like_CS"/>
</dbReference>
<keyword evidence="4" id="KW-1003">Cell membrane</keyword>
<dbReference type="SMART" id="SM00382">
    <property type="entry name" value="AAA"/>
    <property type="match status" value="1"/>
</dbReference>
<evidence type="ECO:0000313" key="15">
    <source>
        <dbReference type="Proteomes" id="UP000449193"/>
    </source>
</evidence>
<keyword evidence="5" id="KW-0547">Nucleotide-binding</keyword>
<dbReference type="PANTHER" id="PTHR43553:SF21">
    <property type="entry name" value="ABC TRANSPORTER ATP-BINDING PROTEIN MA_1418-RELATED"/>
    <property type="match status" value="1"/>
</dbReference>
<dbReference type="PROSITE" id="PS50893">
    <property type="entry name" value="ABC_TRANSPORTER_2"/>
    <property type="match status" value="1"/>
</dbReference>
<proteinExistence type="inferred from homology"/>
<comment type="subcellular location">
    <subcellularLocation>
        <location evidence="1">Cell membrane</location>
        <topology evidence="1">Peripheral membrane protein</topology>
    </subcellularLocation>
</comment>
<keyword evidence="3" id="KW-0813">Transport</keyword>
<dbReference type="SUPFAM" id="SSF52540">
    <property type="entry name" value="P-loop containing nucleoside triphosphate hydrolases"/>
    <property type="match status" value="1"/>
</dbReference>
<dbReference type="Proteomes" id="UP000053433">
    <property type="component" value="Unassembled WGS sequence"/>
</dbReference>
<dbReference type="RefSeq" id="WP_058722608.1">
    <property type="nucleotide sequence ID" value="NZ_CAOJUJ010000002.1"/>
</dbReference>
<sequence>MSKPIIEVKDYSYRYASTEELVLKNITFTVNEGDFVGVVGCNRAGKSTLCKSIVGILPFVSGGDWSGEIVIDGKSLNDTKGNGTTDVVGIVFQDAESQFTQQTVEDEIAFAMCNFGYERNQMRERVKFAAEACGLMGMLDRSPYHLSGGQQQRLAVASILALQPRVIILDESTSQLDPIGRDEIFRLVGELHRLGKTVIMVDHNIEKIADTVDKVVVLHEGELVAYDEPHIVFGNKNLLNEHFVRVPQVTDAAIALRDRLSIDGRLPITLQEATPIFALLTQGGV</sequence>
<protein>
    <submittedName>
        <fullName evidence="11">ABC transporter ATP-binding protein</fullName>
    </submittedName>
    <submittedName>
        <fullName evidence="12">ATP-binding cassette domain-containing protein</fullName>
    </submittedName>
</protein>
<gene>
    <name evidence="10" type="ORF">ASJ35_00970</name>
    <name evidence="11" type="ORF">FYJ76_02360</name>
    <name evidence="12" type="ORF">GMD52_02925</name>
</gene>
<dbReference type="AlphaFoldDB" id="A0A0W7TVP5"/>
<comment type="similarity">
    <text evidence="2">Belongs to the ABC transporter superfamily.</text>
</comment>
<dbReference type="EMBL" id="WMZR01000003">
    <property type="protein sequence ID" value="MTS50493.1"/>
    <property type="molecule type" value="Genomic_DNA"/>
</dbReference>
<accession>A0A0W7TVP5</accession>
<organism evidence="10 13">
    <name type="scientific">Ruthenibacterium lactatiformans</name>
    <dbReference type="NCBI Taxonomy" id="1550024"/>
    <lineage>
        <taxon>Bacteria</taxon>
        <taxon>Bacillati</taxon>
        <taxon>Bacillota</taxon>
        <taxon>Clostridia</taxon>
        <taxon>Eubacteriales</taxon>
        <taxon>Oscillospiraceae</taxon>
        <taxon>Ruthenibacterium</taxon>
    </lineage>
</organism>
<dbReference type="InterPro" id="IPR015856">
    <property type="entry name" value="ABC_transpr_CbiO/EcfA_su"/>
</dbReference>
<dbReference type="InterPro" id="IPR003439">
    <property type="entry name" value="ABC_transporter-like_ATP-bd"/>
</dbReference>
<dbReference type="InterPro" id="IPR050095">
    <property type="entry name" value="ECF_ABC_transporter_ATP-bd"/>
</dbReference>
<evidence type="ECO:0000256" key="5">
    <source>
        <dbReference type="ARBA" id="ARBA00022741"/>
    </source>
</evidence>
<evidence type="ECO:0000256" key="2">
    <source>
        <dbReference type="ARBA" id="ARBA00005417"/>
    </source>
</evidence>
<dbReference type="FunFam" id="3.40.50.300:FF:000224">
    <property type="entry name" value="Energy-coupling factor transporter ATP-binding protein EcfA"/>
    <property type="match status" value="1"/>
</dbReference>
<name>A0A0W7TVP5_9FIRM</name>
<evidence type="ECO:0000256" key="7">
    <source>
        <dbReference type="ARBA" id="ARBA00022967"/>
    </source>
</evidence>
<dbReference type="Gene3D" id="3.40.50.300">
    <property type="entry name" value="P-loop containing nucleotide triphosphate hydrolases"/>
    <property type="match status" value="1"/>
</dbReference>
<dbReference type="InterPro" id="IPR003593">
    <property type="entry name" value="AAA+_ATPase"/>
</dbReference>
<evidence type="ECO:0000256" key="4">
    <source>
        <dbReference type="ARBA" id="ARBA00022475"/>
    </source>
</evidence>
<dbReference type="PANTHER" id="PTHR43553">
    <property type="entry name" value="HEAVY METAL TRANSPORTER"/>
    <property type="match status" value="1"/>
</dbReference>
<dbReference type="GO" id="GO:0016887">
    <property type="term" value="F:ATP hydrolysis activity"/>
    <property type="evidence" value="ECO:0007669"/>
    <property type="project" value="InterPro"/>
</dbReference>
<dbReference type="InterPro" id="IPR027417">
    <property type="entry name" value="P-loop_NTPase"/>
</dbReference>
<keyword evidence="8" id="KW-0472">Membrane</keyword>
<dbReference type="GO" id="GO:0005524">
    <property type="term" value="F:ATP binding"/>
    <property type="evidence" value="ECO:0007669"/>
    <property type="project" value="UniProtKB-KW"/>
</dbReference>
<evidence type="ECO:0000313" key="12">
    <source>
        <dbReference type="EMBL" id="MTS50493.1"/>
    </source>
</evidence>
<dbReference type="GO" id="GO:0042626">
    <property type="term" value="F:ATPase-coupled transmembrane transporter activity"/>
    <property type="evidence" value="ECO:0007669"/>
    <property type="project" value="TreeGrafter"/>
</dbReference>
<dbReference type="PROSITE" id="PS00211">
    <property type="entry name" value="ABC_TRANSPORTER_1"/>
    <property type="match status" value="1"/>
</dbReference>
<reference evidence="10 13" key="1">
    <citation type="submission" date="2015-10" db="EMBL/GenBank/DDBJ databases">
        <title>A novel member of the family Ruminococcaceae isolated from human faeces.</title>
        <authorList>
            <person name="Shkoporov A.N."/>
            <person name="Chaplin A.V."/>
            <person name="Motuzova O.V."/>
            <person name="Kafarskaia L.I."/>
            <person name="Efimov B.A."/>
        </authorList>
    </citation>
    <scope>NUCLEOTIDE SEQUENCE [LARGE SCALE GENOMIC DNA]</scope>
    <source>
        <strain evidence="10 13">668</strain>
    </source>
</reference>